<name>A0A4Z0PBU6_9BACT</name>
<accession>A0A4Z0PBU6</accession>
<dbReference type="Pfam" id="PF05076">
    <property type="entry name" value="SUFU"/>
    <property type="match status" value="1"/>
</dbReference>
<dbReference type="InterPro" id="IPR020941">
    <property type="entry name" value="SUFU-like_domain"/>
</dbReference>
<feature type="domain" description="Suppressor of fused-like" evidence="1">
    <location>
        <begin position="65"/>
        <end position="246"/>
    </location>
</feature>
<keyword evidence="3" id="KW-1185">Reference proteome</keyword>
<gene>
    <name evidence="2" type="ORF">EU556_02500</name>
</gene>
<evidence type="ECO:0000313" key="2">
    <source>
        <dbReference type="EMBL" id="TGE09723.1"/>
    </source>
</evidence>
<dbReference type="Proteomes" id="UP000298337">
    <property type="component" value="Unassembled WGS sequence"/>
</dbReference>
<evidence type="ECO:0000313" key="3">
    <source>
        <dbReference type="Proteomes" id="UP000298337"/>
    </source>
</evidence>
<sequence length="258" mass="29442">MTEQDPESEQELTPAGGPIYRYENVEPEEFTLAAGDDETIQAISDHIERHIGPVSGVFHELISDKVHLDVHFVEPSADFPFKALVTSGMSDLPMTVPEGAEDWRYAELCILLPSTWEFPDMGPDAEYEDEDAMEDQYWPIRWLKYLARFPHEYRTWLGSGHTIPNGEDAEPFASNTKLGCMLLLPSLSLPDEFHELKISEEKTIYFYSLYAIYKEEMDLKMNKGAEALIDKFEERGITDVVDLDRPNVAAKKGFLGLW</sequence>
<organism evidence="2 3">
    <name type="scientific">Hymenobacter fodinae</name>
    <dbReference type="NCBI Taxonomy" id="2510796"/>
    <lineage>
        <taxon>Bacteria</taxon>
        <taxon>Pseudomonadati</taxon>
        <taxon>Bacteroidota</taxon>
        <taxon>Cytophagia</taxon>
        <taxon>Cytophagales</taxon>
        <taxon>Hymenobacteraceae</taxon>
        <taxon>Hymenobacter</taxon>
    </lineage>
</organism>
<dbReference type="AlphaFoldDB" id="A0A4Z0PBU6"/>
<dbReference type="RefSeq" id="WP_135430723.1">
    <property type="nucleotide sequence ID" value="NZ_SRLA01000001.1"/>
</dbReference>
<dbReference type="OrthoDB" id="4827574at2"/>
<proteinExistence type="predicted"/>
<dbReference type="EMBL" id="SRLA01000001">
    <property type="protein sequence ID" value="TGE09723.1"/>
    <property type="molecule type" value="Genomic_DNA"/>
</dbReference>
<comment type="caution">
    <text evidence="2">The sequence shown here is derived from an EMBL/GenBank/DDBJ whole genome shotgun (WGS) entry which is preliminary data.</text>
</comment>
<reference evidence="2 3" key="1">
    <citation type="submission" date="2019-04" db="EMBL/GenBank/DDBJ databases">
        <authorList>
            <person name="Feng G."/>
            <person name="Zhang J."/>
            <person name="Zhu H."/>
        </authorList>
    </citation>
    <scope>NUCLEOTIDE SEQUENCE [LARGE SCALE GENOMIC DNA]</scope>
    <source>
        <strain evidence="2 3">92R-1</strain>
    </source>
</reference>
<evidence type="ECO:0000259" key="1">
    <source>
        <dbReference type="Pfam" id="PF05076"/>
    </source>
</evidence>
<protein>
    <submittedName>
        <fullName evidence="2">Suppressor of fused domain protein</fullName>
    </submittedName>
</protein>